<sequence length="325" mass="37015" precursor="true">MRTFFRFLLLVAAVFGLAWAEGDDQAERLAQIQALQSEIVVLTARAQALEDTIQRFVEEARADGEFTEDELQRIEELTAQAEELSAELEAKIEELESLREDVAEEGTTFRSLFELLRLLDEAYSFVYVSAGELDPRFAAYLSKLHPALLRNSRSPRFPIVKYAEQFYPLVPGVAVLTTEDGWPLSPPPPFMPALFVQQHDIDTRDPRWTQDLMGQYSPFPVVAVVKGEVPEPPILFFDRISLEHQVSYINIPITVAGQKITIPIPWRIVPKVEYRIYTVSTPLISEGVFDPERSTYSYIKNTQESRNKILGPFMDALYRSPPYAP</sequence>
<name>E4UAL0_OCEP5</name>
<dbReference type="KEGG" id="opr:Ocepr_2341"/>
<evidence type="ECO:0000313" key="3">
    <source>
        <dbReference type="EMBL" id="ADR37789.1"/>
    </source>
</evidence>
<feature type="chain" id="PRO_5005673822" evidence="2">
    <location>
        <begin position="21"/>
        <end position="325"/>
    </location>
</feature>
<keyword evidence="1" id="KW-0175">Coiled coil</keyword>
<keyword evidence="3" id="KW-0614">Plasmid</keyword>
<feature type="signal peptide" evidence="2">
    <location>
        <begin position="1"/>
        <end position="20"/>
    </location>
</feature>
<proteinExistence type="predicted"/>
<dbReference type="RefSeq" id="WP_013449768.1">
    <property type="nucleotide sequence ID" value="NC_014753.1"/>
</dbReference>
<keyword evidence="2" id="KW-0732">Signal</keyword>
<feature type="coiled-coil region" evidence="1">
    <location>
        <begin position="32"/>
        <end position="105"/>
    </location>
</feature>
<protein>
    <submittedName>
        <fullName evidence="3">Uncharacterized protein</fullName>
    </submittedName>
</protein>
<gene>
    <name evidence="3" type="ordered locus">Ocepr_2341</name>
</gene>
<evidence type="ECO:0000256" key="2">
    <source>
        <dbReference type="SAM" id="SignalP"/>
    </source>
</evidence>
<reference evidence="3 4" key="2">
    <citation type="journal article" date="2011" name="Stand. Genomic Sci.">
        <title>Complete genome sequence of Oceanithermus profundus type strain (506).</title>
        <authorList>
            <person name="Pati A."/>
            <person name="Zhang X."/>
            <person name="Lapidus A."/>
            <person name="Nolan M."/>
            <person name="Lucas S."/>
            <person name="Del Rio T.G."/>
            <person name="Tice H."/>
            <person name="Cheng J.F."/>
            <person name="Tapia R."/>
            <person name="Han C."/>
            <person name="Goodwin L."/>
            <person name="Pitluck S."/>
            <person name="Liolios K."/>
            <person name="Pagani I."/>
            <person name="Ivanova N."/>
            <person name="Mavromatis K."/>
            <person name="Chen A."/>
            <person name="Palaniappan K."/>
            <person name="Hauser L."/>
            <person name="Jeffries C.D."/>
            <person name="Brambilla E.M."/>
            <person name="Rohl A."/>
            <person name="Mwirichia R."/>
            <person name="Rohde M."/>
            <person name="Tindall B.J."/>
            <person name="Sikorski J."/>
            <person name="Wirth R."/>
            <person name="Goker M."/>
            <person name="Woyke T."/>
            <person name="Detter J.C."/>
            <person name="Bristow J."/>
            <person name="Eisen J.A."/>
            <person name="Markowitz V."/>
            <person name="Hugenholtz P."/>
            <person name="Kyrpides N.C."/>
            <person name="Klenk H.P."/>
            <person name="Land M."/>
        </authorList>
    </citation>
    <scope>NUCLEOTIDE SEQUENCE [LARGE SCALE GENOMIC DNA]</scope>
    <source>
        <strain evidence="4">DSM 14977 / NBRC 100410 / VKM B-2274 / 506</strain>
        <plasmid evidence="4">Plasmid pOCEPR01</plasmid>
    </source>
</reference>
<dbReference type="HOGENOM" id="CLU_854828_0_0_0"/>
<reference evidence="4" key="1">
    <citation type="submission" date="2010-11" db="EMBL/GenBank/DDBJ databases">
        <title>The complete sequence of plasmid of Oceanithermus profundus DSM 14977.</title>
        <authorList>
            <consortium name="US DOE Joint Genome Institute (JGI-PGF)"/>
            <person name="Lucas S."/>
            <person name="Copeland A."/>
            <person name="Lapidus A."/>
            <person name="Bruce D."/>
            <person name="Goodwin L."/>
            <person name="Pitluck S."/>
            <person name="Kyrpides N."/>
            <person name="Mavromatis K."/>
            <person name="Pagani I."/>
            <person name="Ivanova N."/>
            <person name="Zhang X."/>
            <person name="Brettin T."/>
            <person name="Detter J.C."/>
            <person name="Tapia R."/>
            <person name="Han C."/>
            <person name="Land M."/>
            <person name="Hauser L."/>
            <person name="Markowitz V."/>
            <person name="Cheng J.-F."/>
            <person name="Hugenholtz P."/>
            <person name="Woyke T."/>
            <person name="Wu D."/>
            <person name="Tindall B."/>
            <person name="Faehnrich R."/>
            <person name="Brambilla E."/>
            <person name="Klenk H.-P."/>
            <person name="Eisen J.A."/>
        </authorList>
    </citation>
    <scope>NUCLEOTIDE SEQUENCE [LARGE SCALE GENOMIC DNA]</scope>
    <source>
        <strain evidence="4">DSM 14977 / NBRC 100410 / VKM B-2274 / 506</strain>
        <plasmid evidence="4">Plasmid pOCEPR01</plasmid>
    </source>
</reference>
<dbReference type="AlphaFoldDB" id="E4UAL0"/>
<keyword evidence="4" id="KW-1185">Reference proteome</keyword>
<geneLocation type="plasmid" evidence="3 4">
    <name>pOCEPR01</name>
</geneLocation>
<accession>E4UAL0</accession>
<evidence type="ECO:0000313" key="4">
    <source>
        <dbReference type="Proteomes" id="UP000008722"/>
    </source>
</evidence>
<dbReference type="EMBL" id="CP002362">
    <property type="protein sequence ID" value="ADR37789.1"/>
    <property type="molecule type" value="Genomic_DNA"/>
</dbReference>
<organism evidence="3 4">
    <name type="scientific">Oceanithermus profundus (strain DSM 14977 / NBRC 100410 / VKM B-2274 / 506)</name>
    <dbReference type="NCBI Taxonomy" id="670487"/>
    <lineage>
        <taxon>Bacteria</taxon>
        <taxon>Thermotogati</taxon>
        <taxon>Deinococcota</taxon>
        <taxon>Deinococci</taxon>
        <taxon>Thermales</taxon>
        <taxon>Thermaceae</taxon>
        <taxon>Oceanithermus</taxon>
    </lineage>
</organism>
<dbReference type="Proteomes" id="UP000008722">
    <property type="component" value="Plasmid pOCEPR01"/>
</dbReference>
<evidence type="ECO:0000256" key="1">
    <source>
        <dbReference type="SAM" id="Coils"/>
    </source>
</evidence>